<dbReference type="GeneID" id="24860065"/>
<dbReference type="KEGG" id="msw:MSSIT_1257"/>
<evidence type="ECO:0000256" key="1">
    <source>
        <dbReference type="SAM" id="Phobius"/>
    </source>
</evidence>
<dbReference type="AlphaFoldDB" id="A0A0E3L864"/>
<dbReference type="Proteomes" id="UP000033111">
    <property type="component" value="Chromosome"/>
</dbReference>
<proteinExistence type="predicted"/>
<sequence length="64" mass="7314">MGDFTHFNAPELYFNVEIKGDFKAPLVSNLLPVIVISILLFVVLTITTRGEKKTLFRFSSQIWP</sequence>
<dbReference type="HOGENOM" id="CLU_2857143_0_0_2"/>
<reference evidence="2 3" key="1">
    <citation type="submission" date="2014-07" db="EMBL/GenBank/DDBJ databases">
        <title>Methanogenic archaea and the global carbon cycle.</title>
        <authorList>
            <person name="Henriksen J.R."/>
            <person name="Luke J."/>
            <person name="Reinhart S."/>
            <person name="Benedict M.N."/>
            <person name="Youngblut N.D."/>
            <person name="Metcalf M.E."/>
            <person name="Whitaker R.J."/>
            <person name="Metcalf W.W."/>
        </authorList>
    </citation>
    <scope>NUCLEOTIDE SEQUENCE [LARGE SCALE GENOMIC DNA]</scope>
    <source>
        <strain evidence="2 3">T4/M</strain>
    </source>
</reference>
<dbReference type="RefSeq" id="WP_048171036.1">
    <property type="nucleotide sequence ID" value="NZ_CP009506.1"/>
</dbReference>
<gene>
    <name evidence="2" type="ORF">MSSIT_1257</name>
</gene>
<evidence type="ECO:0000313" key="2">
    <source>
        <dbReference type="EMBL" id="AKB27976.1"/>
    </source>
</evidence>
<keyword evidence="3" id="KW-1185">Reference proteome</keyword>
<accession>A0A0E3L864</accession>
<dbReference type="EMBL" id="CP009506">
    <property type="protein sequence ID" value="AKB27976.1"/>
    <property type="molecule type" value="Genomic_DNA"/>
</dbReference>
<organism evidence="2 3">
    <name type="scientific">Methanosarcina siciliae T4/M</name>
    <dbReference type="NCBI Taxonomy" id="1434120"/>
    <lineage>
        <taxon>Archaea</taxon>
        <taxon>Methanobacteriati</taxon>
        <taxon>Methanobacteriota</taxon>
        <taxon>Stenosarchaea group</taxon>
        <taxon>Methanomicrobia</taxon>
        <taxon>Methanosarcinales</taxon>
        <taxon>Methanosarcinaceae</taxon>
        <taxon>Methanosarcina</taxon>
    </lineage>
</organism>
<name>A0A0E3L864_9EURY</name>
<keyword evidence="1" id="KW-0812">Transmembrane</keyword>
<keyword evidence="1" id="KW-0472">Membrane</keyword>
<feature type="transmembrane region" description="Helical" evidence="1">
    <location>
        <begin position="26"/>
        <end position="47"/>
    </location>
</feature>
<protein>
    <submittedName>
        <fullName evidence="2">Uncharacterized protein</fullName>
    </submittedName>
</protein>
<keyword evidence="1" id="KW-1133">Transmembrane helix</keyword>
<evidence type="ECO:0000313" key="3">
    <source>
        <dbReference type="Proteomes" id="UP000033111"/>
    </source>
</evidence>